<proteinExistence type="predicted"/>
<comment type="caution">
    <text evidence="2">The sequence shown here is derived from an EMBL/GenBank/DDBJ whole genome shotgun (WGS) entry which is preliminary data.</text>
</comment>
<feature type="region of interest" description="Disordered" evidence="1">
    <location>
        <begin position="1"/>
        <end position="52"/>
    </location>
</feature>
<keyword evidence="3" id="KW-1185">Reference proteome</keyword>
<gene>
    <name evidence="2" type="ORF">J2S44_007432</name>
</gene>
<evidence type="ECO:0000313" key="2">
    <source>
        <dbReference type="EMBL" id="MDR7327182.1"/>
    </source>
</evidence>
<dbReference type="AlphaFoldDB" id="A0AAE3ZYC5"/>
<feature type="compositionally biased region" description="Basic and acidic residues" evidence="1">
    <location>
        <begin position="1"/>
        <end position="27"/>
    </location>
</feature>
<protein>
    <submittedName>
        <fullName evidence="2">Uncharacterized protein</fullName>
    </submittedName>
</protein>
<reference evidence="2 3" key="1">
    <citation type="submission" date="2023-07" db="EMBL/GenBank/DDBJ databases">
        <title>Sequencing the genomes of 1000 actinobacteria strains.</title>
        <authorList>
            <person name="Klenk H.-P."/>
        </authorList>
    </citation>
    <scope>NUCLEOTIDE SEQUENCE [LARGE SCALE GENOMIC DNA]</scope>
    <source>
        <strain evidence="2 3">DSM 44711</strain>
    </source>
</reference>
<evidence type="ECO:0000313" key="3">
    <source>
        <dbReference type="Proteomes" id="UP001183629"/>
    </source>
</evidence>
<dbReference type="RefSeq" id="WP_310424198.1">
    <property type="nucleotide sequence ID" value="NZ_JAVDYC010000001.1"/>
</dbReference>
<dbReference type="Proteomes" id="UP001183629">
    <property type="component" value="Unassembled WGS sequence"/>
</dbReference>
<accession>A0AAE3ZYC5</accession>
<sequence>MEKQSDPRPTPERWRHMPERVRPEDLRATTPASPPPANQVISGDEAIPLPQG</sequence>
<dbReference type="EMBL" id="JAVDYC010000001">
    <property type="protein sequence ID" value="MDR7327182.1"/>
    <property type="molecule type" value="Genomic_DNA"/>
</dbReference>
<evidence type="ECO:0000256" key="1">
    <source>
        <dbReference type="SAM" id="MobiDB-lite"/>
    </source>
</evidence>
<name>A0AAE3ZYC5_9ACTN</name>
<organism evidence="2 3">
    <name type="scientific">Catenuloplanes niger</name>
    <dbReference type="NCBI Taxonomy" id="587534"/>
    <lineage>
        <taxon>Bacteria</taxon>
        <taxon>Bacillati</taxon>
        <taxon>Actinomycetota</taxon>
        <taxon>Actinomycetes</taxon>
        <taxon>Micromonosporales</taxon>
        <taxon>Micromonosporaceae</taxon>
        <taxon>Catenuloplanes</taxon>
    </lineage>
</organism>